<feature type="non-terminal residue" evidence="3">
    <location>
        <position position="98"/>
    </location>
</feature>
<evidence type="ECO:0000259" key="2">
    <source>
        <dbReference type="Pfam" id="PF05225"/>
    </source>
</evidence>
<dbReference type="GO" id="GO:0003677">
    <property type="term" value="F:DNA binding"/>
    <property type="evidence" value="ECO:0007669"/>
    <property type="project" value="InterPro"/>
</dbReference>
<dbReference type="OrthoDB" id="3796492at2759"/>
<dbReference type="RefSeq" id="XP_033442809.1">
    <property type="nucleotide sequence ID" value="XM_033594762.1"/>
</dbReference>
<dbReference type="EMBL" id="ML979022">
    <property type="protein sequence ID" value="KAF1922556.1"/>
    <property type="molecule type" value="Genomic_DNA"/>
</dbReference>
<dbReference type="GeneID" id="54352430"/>
<protein>
    <recommendedName>
        <fullName evidence="2">HTH psq-type domain-containing protein</fullName>
    </recommendedName>
</protein>
<evidence type="ECO:0000256" key="1">
    <source>
        <dbReference type="SAM" id="MobiDB-lite"/>
    </source>
</evidence>
<evidence type="ECO:0000313" key="3">
    <source>
        <dbReference type="EMBL" id="KAF1922556.1"/>
    </source>
</evidence>
<dbReference type="Proteomes" id="UP000800082">
    <property type="component" value="Unassembled WGS sequence"/>
</dbReference>
<gene>
    <name evidence="3" type="ORF">M421DRAFT_49038</name>
</gene>
<name>A0A6A5R761_9PLEO</name>
<dbReference type="Gene3D" id="1.10.10.60">
    <property type="entry name" value="Homeodomain-like"/>
    <property type="match status" value="1"/>
</dbReference>
<organism evidence="3 4">
    <name type="scientific">Didymella exigua CBS 183.55</name>
    <dbReference type="NCBI Taxonomy" id="1150837"/>
    <lineage>
        <taxon>Eukaryota</taxon>
        <taxon>Fungi</taxon>
        <taxon>Dikarya</taxon>
        <taxon>Ascomycota</taxon>
        <taxon>Pezizomycotina</taxon>
        <taxon>Dothideomycetes</taxon>
        <taxon>Pleosporomycetidae</taxon>
        <taxon>Pleosporales</taxon>
        <taxon>Pleosporineae</taxon>
        <taxon>Didymellaceae</taxon>
        <taxon>Didymella</taxon>
    </lineage>
</organism>
<dbReference type="SUPFAM" id="SSF46689">
    <property type="entry name" value="Homeodomain-like"/>
    <property type="match status" value="1"/>
</dbReference>
<keyword evidence="4" id="KW-1185">Reference proteome</keyword>
<dbReference type="AlphaFoldDB" id="A0A6A5R761"/>
<proteinExistence type="predicted"/>
<accession>A0A6A5R761</accession>
<dbReference type="InterPro" id="IPR007889">
    <property type="entry name" value="HTH_Psq"/>
</dbReference>
<feature type="region of interest" description="Disordered" evidence="1">
    <location>
        <begin position="67"/>
        <end position="98"/>
    </location>
</feature>
<feature type="non-terminal residue" evidence="3">
    <location>
        <position position="1"/>
    </location>
</feature>
<dbReference type="Pfam" id="PF05225">
    <property type="entry name" value="HTH_psq"/>
    <property type="match status" value="1"/>
</dbReference>
<reference evidence="3" key="1">
    <citation type="journal article" date="2020" name="Stud. Mycol.">
        <title>101 Dothideomycetes genomes: a test case for predicting lifestyles and emergence of pathogens.</title>
        <authorList>
            <person name="Haridas S."/>
            <person name="Albert R."/>
            <person name="Binder M."/>
            <person name="Bloem J."/>
            <person name="Labutti K."/>
            <person name="Salamov A."/>
            <person name="Andreopoulos B."/>
            <person name="Baker S."/>
            <person name="Barry K."/>
            <person name="Bills G."/>
            <person name="Bluhm B."/>
            <person name="Cannon C."/>
            <person name="Castanera R."/>
            <person name="Culley D."/>
            <person name="Daum C."/>
            <person name="Ezra D."/>
            <person name="Gonzalez J."/>
            <person name="Henrissat B."/>
            <person name="Kuo A."/>
            <person name="Liang C."/>
            <person name="Lipzen A."/>
            <person name="Lutzoni F."/>
            <person name="Magnuson J."/>
            <person name="Mondo S."/>
            <person name="Nolan M."/>
            <person name="Ohm R."/>
            <person name="Pangilinan J."/>
            <person name="Park H.-J."/>
            <person name="Ramirez L."/>
            <person name="Alfaro M."/>
            <person name="Sun H."/>
            <person name="Tritt A."/>
            <person name="Yoshinaga Y."/>
            <person name="Zwiers L.-H."/>
            <person name="Turgeon B."/>
            <person name="Goodwin S."/>
            <person name="Spatafora J."/>
            <person name="Crous P."/>
            <person name="Grigoriev I."/>
        </authorList>
    </citation>
    <scope>NUCLEOTIDE SEQUENCE</scope>
    <source>
        <strain evidence="3">CBS 183.55</strain>
    </source>
</reference>
<evidence type="ECO:0000313" key="4">
    <source>
        <dbReference type="Proteomes" id="UP000800082"/>
    </source>
</evidence>
<dbReference type="InterPro" id="IPR009057">
    <property type="entry name" value="Homeodomain-like_sf"/>
</dbReference>
<feature type="domain" description="HTH psq-type" evidence="2">
    <location>
        <begin position="55"/>
        <end position="73"/>
    </location>
</feature>
<sequence length="98" mass="11013">NVVHHRADHPTERITLPRPQRFLLSITMAQPVDLELLSCADRVILATQAMKSNASLSQRRAAAIYKVPQSTLSHQGAGRTPRRDTHPNSSKLQKHEEE</sequence>